<dbReference type="Proteomes" id="UP000606786">
    <property type="component" value="Unassembled WGS sequence"/>
</dbReference>
<keyword evidence="3" id="KW-1185">Reference proteome</keyword>
<protein>
    <submittedName>
        <fullName evidence="2">(Mediterranean fruit fly) hypothetical protein</fullName>
    </submittedName>
</protein>
<organism evidence="2 3">
    <name type="scientific">Ceratitis capitata</name>
    <name type="common">Mediterranean fruit fly</name>
    <name type="synonym">Tephritis capitata</name>
    <dbReference type="NCBI Taxonomy" id="7213"/>
    <lineage>
        <taxon>Eukaryota</taxon>
        <taxon>Metazoa</taxon>
        <taxon>Ecdysozoa</taxon>
        <taxon>Arthropoda</taxon>
        <taxon>Hexapoda</taxon>
        <taxon>Insecta</taxon>
        <taxon>Pterygota</taxon>
        <taxon>Neoptera</taxon>
        <taxon>Endopterygota</taxon>
        <taxon>Diptera</taxon>
        <taxon>Brachycera</taxon>
        <taxon>Muscomorpha</taxon>
        <taxon>Tephritoidea</taxon>
        <taxon>Tephritidae</taxon>
        <taxon>Ceratitis</taxon>
        <taxon>Ceratitis</taxon>
    </lineage>
</organism>
<evidence type="ECO:0000313" key="2">
    <source>
        <dbReference type="EMBL" id="CAD7005225.1"/>
    </source>
</evidence>
<reference evidence="2" key="1">
    <citation type="submission" date="2020-11" db="EMBL/GenBank/DDBJ databases">
        <authorList>
            <person name="Whitehead M."/>
        </authorList>
    </citation>
    <scope>NUCLEOTIDE SEQUENCE</scope>
    <source>
        <strain evidence="2">EGII</strain>
    </source>
</reference>
<gene>
    <name evidence="2" type="ORF">CCAP1982_LOCUS13585</name>
</gene>
<accession>A0A811V4C6</accession>
<proteinExistence type="predicted"/>
<evidence type="ECO:0000256" key="1">
    <source>
        <dbReference type="SAM" id="MobiDB-lite"/>
    </source>
</evidence>
<sequence length="355" mass="38957">MNFCVEPNIWINFVGLTPNSQLCSIVSPELTLVEEPLAQSSRSGRCHGSYKQYKTMQLTPQQLQSEAGIATSKLWRYKAGRDTFVRFSGVNAAHAQPLCGVACGMRVEVRPSGTGSRNQKYSKALSTMQQWNWGVWTVNVKQTKRAAAEISTTGHSTQSDFAENSFTEKNAHRRTVNRLSLYVAEELFLRPTTGIFDTVIEIAADKQTDTDTGTKLLKHNDAFVVVLANAERTGALWKDIKNDKKANNKNSFGFEKKQITIGVCGFTPTVAEIELTTTFPLHNNGSFPLPTTTNDSSAQTTSLAPHLQISQNASTTPQLHKDTKPPATPTSDSISTNSSEVIEQSTKANGACRHE</sequence>
<dbReference type="EMBL" id="CAJHJT010000034">
    <property type="protein sequence ID" value="CAD7005225.1"/>
    <property type="molecule type" value="Genomic_DNA"/>
</dbReference>
<comment type="caution">
    <text evidence="2">The sequence shown here is derived from an EMBL/GenBank/DDBJ whole genome shotgun (WGS) entry which is preliminary data.</text>
</comment>
<feature type="region of interest" description="Disordered" evidence="1">
    <location>
        <begin position="314"/>
        <end position="355"/>
    </location>
</feature>
<dbReference type="AlphaFoldDB" id="A0A811V4C6"/>
<evidence type="ECO:0000313" key="3">
    <source>
        <dbReference type="Proteomes" id="UP000606786"/>
    </source>
</evidence>
<name>A0A811V4C6_CERCA</name>
<feature type="compositionally biased region" description="Polar residues" evidence="1">
    <location>
        <begin position="329"/>
        <end position="348"/>
    </location>
</feature>